<evidence type="ECO:0000259" key="4">
    <source>
        <dbReference type="Pfam" id="PF22624"/>
    </source>
</evidence>
<evidence type="ECO:0000256" key="2">
    <source>
        <dbReference type="ARBA" id="ARBA00022679"/>
    </source>
</evidence>
<dbReference type="SUPFAM" id="SSF56214">
    <property type="entry name" value="4'-phosphopantetheinyl transferase"/>
    <property type="match status" value="2"/>
</dbReference>
<dbReference type="Proteomes" id="UP001597441">
    <property type="component" value="Unassembled WGS sequence"/>
</dbReference>
<comment type="similarity">
    <text evidence="1">Belongs to the P-Pant transferase superfamily. Gsp/Sfp/HetI/AcpT family.</text>
</comment>
<evidence type="ECO:0000313" key="6">
    <source>
        <dbReference type="Proteomes" id="UP001597441"/>
    </source>
</evidence>
<accession>A0ABW5JRS2</accession>
<feature type="domain" description="4'-phosphopantetheinyl transferase N-terminal" evidence="4">
    <location>
        <begin position="30"/>
        <end position="112"/>
    </location>
</feature>
<keyword evidence="6" id="KW-1185">Reference proteome</keyword>
<dbReference type="InterPro" id="IPR037143">
    <property type="entry name" value="4-PPantetheinyl_Trfase_dom_sf"/>
</dbReference>
<evidence type="ECO:0000256" key="1">
    <source>
        <dbReference type="ARBA" id="ARBA00010990"/>
    </source>
</evidence>
<evidence type="ECO:0000313" key="5">
    <source>
        <dbReference type="EMBL" id="MFD2534192.1"/>
    </source>
</evidence>
<dbReference type="InterPro" id="IPR055066">
    <property type="entry name" value="AASDHPPT_N"/>
</dbReference>
<dbReference type="PANTHER" id="PTHR12215:SF10">
    <property type="entry name" value="L-AMINOADIPATE-SEMIALDEHYDE DEHYDROGENASE-PHOSPHOPANTETHEINYL TRANSFERASE"/>
    <property type="match status" value="1"/>
</dbReference>
<keyword evidence="2 5" id="KW-0808">Transferase</keyword>
<dbReference type="GO" id="GO:0016740">
    <property type="term" value="F:transferase activity"/>
    <property type="evidence" value="ECO:0007669"/>
    <property type="project" value="UniProtKB-KW"/>
</dbReference>
<protein>
    <submittedName>
        <fullName evidence="5">4'-phosphopantetheinyl transferase family protein</fullName>
    </submittedName>
</protein>
<evidence type="ECO:0000259" key="3">
    <source>
        <dbReference type="Pfam" id="PF01648"/>
    </source>
</evidence>
<dbReference type="EMBL" id="JBHULK010000001">
    <property type="protein sequence ID" value="MFD2534192.1"/>
    <property type="molecule type" value="Genomic_DNA"/>
</dbReference>
<name>A0ABW5JRS2_9FLAO</name>
<dbReference type="Gene3D" id="3.90.470.20">
    <property type="entry name" value="4'-phosphopantetheinyl transferase domain"/>
    <property type="match status" value="2"/>
</dbReference>
<dbReference type="InterPro" id="IPR050559">
    <property type="entry name" value="P-Pant_transferase_sf"/>
</dbReference>
<proteinExistence type="inferred from homology"/>
<dbReference type="InterPro" id="IPR008278">
    <property type="entry name" value="4-PPantetheinyl_Trfase_dom"/>
</dbReference>
<dbReference type="Pfam" id="PF01648">
    <property type="entry name" value="ACPS"/>
    <property type="match status" value="1"/>
</dbReference>
<comment type="caution">
    <text evidence="5">The sequence shown here is derived from an EMBL/GenBank/DDBJ whole genome shotgun (WGS) entry which is preliminary data.</text>
</comment>
<gene>
    <name evidence="5" type="ORF">ACFSQS_03660</name>
</gene>
<reference evidence="6" key="1">
    <citation type="journal article" date="2019" name="Int. J. Syst. Evol. Microbiol.">
        <title>The Global Catalogue of Microorganisms (GCM) 10K type strain sequencing project: providing services to taxonomists for standard genome sequencing and annotation.</title>
        <authorList>
            <consortium name="The Broad Institute Genomics Platform"/>
            <consortium name="The Broad Institute Genome Sequencing Center for Infectious Disease"/>
            <person name="Wu L."/>
            <person name="Ma J."/>
        </authorList>
    </citation>
    <scope>NUCLEOTIDE SEQUENCE [LARGE SCALE GENOMIC DNA]</scope>
    <source>
        <strain evidence="6">KCTC 42903</strain>
    </source>
</reference>
<organism evidence="5 6">
    <name type="scientific">Gelatiniphilus marinus</name>
    <dbReference type="NCBI Taxonomy" id="1759464"/>
    <lineage>
        <taxon>Bacteria</taxon>
        <taxon>Pseudomonadati</taxon>
        <taxon>Bacteroidota</taxon>
        <taxon>Flavobacteriia</taxon>
        <taxon>Flavobacteriales</taxon>
        <taxon>Flavobacteriaceae</taxon>
        <taxon>Gelatiniphilus</taxon>
    </lineage>
</organism>
<feature type="domain" description="4'-phosphopantetheinyl transferase" evidence="3">
    <location>
        <begin position="120"/>
        <end position="223"/>
    </location>
</feature>
<dbReference type="PANTHER" id="PTHR12215">
    <property type="entry name" value="PHOSPHOPANTETHEINE TRANSFERASE"/>
    <property type="match status" value="1"/>
</dbReference>
<dbReference type="Pfam" id="PF22624">
    <property type="entry name" value="AASDHPPT_N"/>
    <property type="match status" value="1"/>
</dbReference>
<dbReference type="RefSeq" id="WP_388014259.1">
    <property type="nucleotide sequence ID" value="NZ_JBHUDT010000001.1"/>
</dbReference>
<sequence length="247" mass="28815">MHNNNITKKPYLLLKNVVHVWYAYFSNNTNNLNYYLKLLSEDEIKKTSKFKFKTNQQQSIISRGILRQLSSKYLNIKPESLSFKYGKYGKPEYDFDSKLKFNISHSGGLIVLGFVKDFDIGVDVEKVKNDFDVLEIASNFFSALEIEALKKVPKEKQVENFYRCWTRKESFVKAKSLGLSFALDSFSVCINSNSKSKLLETKWNEAEKHKWQLHPFTLQPDYKGAISILGNIKTVKYFNFNNYNFNS</sequence>